<evidence type="ECO:0000259" key="6">
    <source>
        <dbReference type="PROSITE" id="PS50157"/>
    </source>
</evidence>
<evidence type="ECO:0000256" key="5">
    <source>
        <dbReference type="SAM" id="MobiDB-lite"/>
    </source>
</evidence>
<dbReference type="GO" id="GO:0008270">
    <property type="term" value="F:zinc ion binding"/>
    <property type="evidence" value="ECO:0007669"/>
    <property type="project" value="UniProtKB-KW"/>
</dbReference>
<name>A0A3P3Y0T6_PLABS</name>
<proteinExistence type="predicted"/>
<feature type="compositionally biased region" description="Polar residues" evidence="5">
    <location>
        <begin position="126"/>
        <end position="135"/>
    </location>
</feature>
<protein>
    <recommendedName>
        <fullName evidence="6">C2H2-type domain-containing protein</fullName>
    </recommendedName>
</protein>
<dbReference type="GO" id="GO:0000981">
    <property type="term" value="F:DNA-binding transcription factor activity, RNA polymerase II-specific"/>
    <property type="evidence" value="ECO:0007669"/>
    <property type="project" value="TreeGrafter"/>
</dbReference>
<dbReference type="InterPro" id="IPR036236">
    <property type="entry name" value="Znf_C2H2_sf"/>
</dbReference>
<geneLocation type="mitochondrion" evidence="7"/>
<reference evidence="7 8" key="1">
    <citation type="submission" date="2018-03" db="EMBL/GenBank/DDBJ databases">
        <authorList>
            <person name="Fogelqvist J."/>
        </authorList>
    </citation>
    <scope>NUCLEOTIDE SEQUENCE [LARGE SCALE GENOMIC DNA]</scope>
</reference>
<feature type="region of interest" description="Disordered" evidence="5">
    <location>
        <begin position="234"/>
        <end position="256"/>
    </location>
</feature>
<accession>A0A3P3Y0T6</accession>
<dbReference type="Gene3D" id="3.30.160.60">
    <property type="entry name" value="Classic Zinc Finger"/>
    <property type="match status" value="2"/>
</dbReference>
<dbReference type="SMART" id="SM00355">
    <property type="entry name" value="ZnF_C2H2"/>
    <property type="match status" value="2"/>
</dbReference>
<dbReference type="InterPro" id="IPR013087">
    <property type="entry name" value="Znf_C2H2_type"/>
</dbReference>
<dbReference type="PANTHER" id="PTHR23235:SF174">
    <property type="entry name" value="CABUT, ISOFORM A"/>
    <property type="match status" value="1"/>
</dbReference>
<dbReference type="AlphaFoldDB" id="A0A3P3Y0T6"/>
<dbReference type="SUPFAM" id="SSF57667">
    <property type="entry name" value="beta-beta-alpha zinc fingers"/>
    <property type="match status" value="1"/>
</dbReference>
<feature type="domain" description="C2H2-type" evidence="6">
    <location>
        <begin position="184"/>
        <end position="210"/>
    </location>
</feature>
<evidence type="ECO:0000313" key="7">
    <source>
        <dbReference type="EMBL" id="SPQ93798.1"/>
    </source>
</evidence>
<feature type="region of interest" description="Disordered" evidence="5">
    <location>
        <begin position="93"/>
        <end position="176"/>
    </location>
</feature>
<dbReference type="GO" id="GO:0000978">
    <property type="term" value="F:RNA polymerase II cis-regulatory region sequence-specific DNA binding"/>
    <property type="evidence" value="ECO:0007669"/>
    <property type="project" value="TreeGrafter"/>
</dbReference>
<keyword evidence="3" id="KW-0862">Zinc</keyword>
<dbReference type="Pfam" id="PF00096">
    <property type="entry name" value="zf-C2H2"/>
    <property type="match status" value="1"/>
</dbReference>
<dbReference type="EMBL" id="OVEO01000002">
    <property type="protein sequence ID" value="SPQ93798.1"/>
    <property type="molecule type" value="Genomic_DNA"/>
</dbReference>
<dbReference type="FunFam" id="3.30.160.60:FF:002343">
    <property type="entry name" value="Zinc finger protein 33A"/>
    <property type="match status" value="1"/>
</dbReference>
<organism evidence="7 8">
    <name type="scientific">Plasmodiophora brassicae</name>
    <name type="common">Clubroot disease agent</name>
    <dbReference type="NCBI Taxonomy" id="37360"/>
    <lineage>
        <taxon>Eukaryota</taxon>
        <taxon>Sar</taxon>
        <taxon>Rhizaria</taxon>
        <taxon>Endomyxa</taxon>
        <taxon>Phytomyxea</taxon>
        <taxon>Plasmodiophorida</taxon>
        <taxon>Plasmodiophoridae</taxon>
        <taxon>Plasmodiophora</taxon>
    </lineage>
</organism>
<gene>
    <name evidence="7" type="ORF">PLBR_LOCUS1013</name>
</gene>
<evidence type="ECO:0000256" key="1">
    <source>
        <dbReference type="ARBA" id="ARBA00022723"/>
    </source>
</evidence>
<dbReference type="Proteomes" id="UP000290189">
    <property type="component" value="Unassembled WGS sequence"/>
</dbReference>
<dbReference type="PROSITE" id="PS00028">
    <property type="entry name" value="ZINC_FINGER_C2H2_1"/>
    <property type="match status" value="1"/>
</dbReference>
<keyword evidence="7" id="KW-0496">Mitochondrion</keyword>
<keyword evidence="2 4" id="KW-0863">Zinc-finger</keyword>
<evidence type="ECO:0000313" key="8">
    <source>
        <dbReference type="Proteomes" id="UP000290189"/>
    </source>
</evidence>
<evidence type="ECO:0000256" key="4">
    <source>
        <dbReference type="PROSITE-ProRule" id="PRU00042"/>
    </source>
</evidence>
<evidence type="ECO:0000256" key="3">
    <source>
        <dbReference type="ARBA" id="ARBA00022833"/>
    </source>
</evidence>
<feature type="domain" description="C2H2-type" evidence="6">
    <location>
        <begin position="211"/>
        <end position="239"/>
    </location>
</feature>
<feature type="compositionally biased region" description="Low complexity" evidence="5">
    <location>
        <begin position="144"/>
        <end position="162"/>
    </location>
</feature>
<sequence length="256" mass="27466">MTGSMRVWPDDTPIREFFNSTVALQTALPQDRLDAVVASLLREGFGTFGVLRSVVEIYDQAPSPAHALQMCVQPPMPLGVCFVVAKHLVATGPPPPHPSAATHTPRSPKAAPPSPTHPMTLLVRATATSGNNSSAPPAPGLTTGDAPIAAALPAPGADAESSSSEEEDYRVKGAAGTVRHSGTHQCPYCPKRFQYCHLQDHIRSHTGEKPFVCPHCDKNFSRNSTMRRHVKRLHKLPPPPSQYVAPHRVQAPPAQS</sequence>
<evidence type="ECO:0000256" key="2">
    <source>
        <dbReference type="ARBA" id="ARBA00022771"/>
    </source>
</evidence>
<dbReference type="PROSITE" id="PS50157">
    <property type="entry name" value="ZINC_FINGER_C2H2_2"/>
    <property type="match status" value="2"/>
</dbReference>
<dbReference type="PANTHER" id="PTHR23235">
    <property type="entry name" value="KRUEPPEL-LIKE TRANSCRIPTION FACTOR"/>
    <property type="match status" value="1"/>
</dbReference>
<keyword evidence="1" id="KW-0479">Metal-binding</keyword>